<sequence length="253" mass="29886">MFTLTREQSNFAQIKELSKHLKTYKKSSTLPIEKKPAIEPILRNFESRIDSTAYYLISKIELTQHDTEKSINSLEMGKSTYCLISSKLTKKLSLQSSKVALELNKLSKSTEDYEENIETYLDDELYSLKLDLKKQSKEREKDYKLSHNRLNEGISVIAQIVEGEQKDRQRKTDDIIENISKGFEDFNIALIKLKEERLSRNTFLWKMFEEMQNHLEEEALLEQQKRLQTEDALFKLFEETCNKVEFNRKNTHK</sequence>
<dbReference type="PANTHER" id="PTHR37027">
    <property type="entry name" value="KDE4"/>
    <property type="match status" value="1"/>
</dbReference>
<dbReference type="AlphaFoldDB" id="A0A1R2D077"/>
<evidence type="ECO:0000313" key="1">
    <source>
        <dbReference type="EMBL" id="OMJ94645.1"/>
    </source>
</evidence>
<dbReference type="EMBL" id="MPUH01000023">
    <property type="protein sequence ID" value="OMJ94645.1"/>
    <property type="molecule type" value="Genomic_DNA"/>
</dbReference>
<evidence type="ECO:0000313" key="2">
    <source>
        <dbReference type="Proteomes" id="UP000187209"/>
    </source>
</evidence>
<gene>
    <name evidence="1" type="ORF">SteCoe_2137</name>
</gene>
<accession>A0A1R2D077</accession>
<reference evidence="1 2" key="1">
    <citation type="submission" date="2016-11" db="EMBL/GenBank/DDBJ databases">
        <title>The macronuclear genome of Stentor coeruleus: a giant cell with tiny introns.</title>
        <authorList>
            <person name="Slabodnick M."/>
            <person name="Ruby J.G."/>
            <person name="Reiff S.B."/>
            <person name="Swart E.C."/>
            <person name="Gosai S."/>
            <person name="Prabakaran S."/>
            <person name="Witkowska E."/>
            <person name="Larue G.E."/>
            <person name="Fisher S."/>
            <person name="Freeman R.M."/>
            <person name="Gunawardena J."/>
            <person name="Chu W."/>
            <person name="Stover N.A."/>
            <person name="Gregory B.D."/>
            <person name="Nowacki M."/>
            <person name="Derisi J."/>
            <person name="Roy S.W."/>
            <person name="Marshall W.F."/>
            <person name="Sood P."/>
        </authorList>
    </citation>
    <scope>NUCLEOTIDE SEQUENCE [LARGE SCALE GENOMIC DNA]</scope>
    <source>
        <strain evidence="1">WM001</strain>
    </source>
</reference>
<protein>
    <submittedName>
        <fullName evidence="1">Uncharacterized protein</fullName>
    </submittedName>
</protein>
<name>A0A1R2D077_9CILI</name>
<proteinExistence type="predicted"/>
<dbReference type="Proteomes" id="UP000187209">
    <property type="component" value="Unassembled WGS sequence"/>
</dbReference>
<keyword evidence="2" id="KW-1185">Reference proteome</keyword>
<dbReference type="PANTHER" id="PTHR37027:SF2">
    <property type="entry name" value="CHROMOSOME UNDETERMINED SCAFFOLD_148, WHOLE GENOME SHOTGUN SEQUENCE"/>
    <property type="match status" value="1"/>
</dbReference>
<comment type="caution">
    <text evidence="1">The sequence shown here is derived from an EMBL/GenBank/DDBJ whole genome shotgun (WGS) entry which is preliminary data.</text>
</comment>
<organism evidence="1 2">
    <name type="scientific">Stentor coeruleus</name>
    <dbReference type="NCBI Taxonomy" id="5963"/>
    <lineage>
        <taxon>Eukaryota</taxon>
        <taxon>Sar</taxon>
        <taxon>Alveolata</taxon>
        <taxon>Ciliophora</taxon>
        <taxon>Postciliodesmatophora</taxon>
        <taxon>Heterotrichea</taxon>
        <taxon>Heterotrichida</taxon>
        <taxon>Stentoridae</taxon>
        <taxon>Stentor</taxon>
    </lineage>
</organism>
<dbReference type="InterPro" id="IPR038835">
    <property type="entry name" value="Giardin_beta-like"/>
</dbReference>